<dbReference type="Pfam" id="PF01547">
    <property type="entry name" value="SBP_bac_1"/>
    <property type="match status" value="1"/>
</dbReference>
<dbReference type="PANTHER" id="PTHR43649:SF12">
    <property type="entry name" value="DIACETYLCHITOBIOSE BINDING PROTEIN DASA"/>
    <property type="match status" value="1"/>
</dbReference>
<dbReference type="SUPFAM" id="SSF53850">
    <property type="entry name" value="Periplasmic binding protein-like II"/>
    <property type="match status" value="1"/>
</dbReference>
<dbReference type="PROSITE" id="PS51257">
    <property type="entry name" value="PROKAR_LIPOPROTEIN"/>
    <property type="match status" value="1"/>
</dbReference>
<name>A0A3T1DD58_9BACL</name>
<evidence type="ECO:0000313" key="3">
    <source>
        <dbReference type="EMBL" id="BBI35898.1"/>
    </source>
</evidence>
<dbReference type="AlphaFoldDB" id="A0A3T1DD58"/>
<dbReference type="Gene3D" id="3.40.190.10">
    <property type="entry name" value="Periplasmic binding protein-like II"/>
    <property type="match status" value="2"/>
</dbReference>
<dbReference type="Proteomes" id="UP000289856">
    <property type="component" value="Chromosome"/>
</dbReference>
<feature type="compositionally biased region" description="Low complexity" evidence="1">
    <location>
        <begin position="28"/>
        <end position="50"/>
    </location>
</feature>
<evidence type="ECO:0000256" key="1">
    <source>
        <dbReference type="SAM" id="MobiDB-lite"/>
    </source>
</evidence>
<evidence type="ECO:0000256" key="2">
    <source>
        <dbReference type="SAM" id="SignalP"/>
    </source>
</evidence>
<accession>A0A3T1DD58</accession>
<dbReference type="InterPro" id="IPR006059">
    <property type="entry name" value="SBP"/>
</dbReference>
<dbReference type="EMBL" id="AP019400">
    <property type="protein sequence ID" value="BBI35898.1"/>
    <property type="molecule type" value="Genomic_DNA"/>
</dbReference>
<keyword evidence="4" id="KW-1185">Reference proteome</keyword>
<organism evidence="3 4">
    <name type="scientific">Cohnella abietis</name>
    <dbReference type="NCBI Taxonomy" id="2507935"/>
    <lineage>
        <taxon>Bacteria</taxon>
        <taxon>Bacillati</taxon>
        <taxon>Bacillota</taxon>
        <taxon>Bacilli</taxon>
        <taxon>Bacillales</taxon>
        <taxon>Paenibacillaceae</taxon>
        <taxon>Cohnella</taxon>
    </lineage>
</organism>
<feature type="chain" id="PRO_5038509837" evidence="2">
    <location>
        <begin position="21"/>
        <end position="442"/>
    </location>
</feature>
<feature type="region of interest" description="Disordered" evidence="1">
    <location>
        <begin position="26"/>
        <end position="51"/>
    </location>
</feature>
<dbReference type="InterPro" id="IPR050490">
    <property type="entry name" value="Bact_solute-bd_prot1"/>
</dbReference>
<dbReference type="PANTHER" id="PTHR43649">
    <property type="entry name" value="ARABINOSE-BINDING PROTEIN-RELATED"/>
    <property type="match status" value="1"/>
</dbReference>
<dbReference type="OrthoDB" id="9763054at2"/>
<proteinExistence type="predicted"/>
<dbReference type="RefSeq" id="WP_130614946.1">
    <property type="nucleotide sequence ID" value="NZ_AP019400.1"/>
</dbReference>
<protein>
    <submittedName>
        <fullName evidence="3">ABC transporter substrate-binding protein</fullName>
    </submittedName>
</protein>
<dbReference type="KEGG" id="cohn:KCTCHS21_52970"/>
<reference evidence="3 4" key="1">
    <citation type="submission" date="2019-01" db="EMBL/GenBank/DDBJ databases">
        <title>Complete genome sequence of Cohnella hallensis HS21 isolated from Korean fir (Abies koreana) rhizospheric soil.</title>
        <authorList>
            <person name="Jiang L."/>
            <person name="Kang S.W."/>
            <person name="Kim S."/>
            <person name="Jung J."/>
            <person name="Kim C.Y."/>
            <person name="Kim D.H."/>
            <person name="Kim S.W."/>
            <person name="Lee J."/>
        </authorList>
    </citation>
    <scope>NUCLEOTIDE SEQUENCE [LARGE SCALE GENOMIC DNA]</scope>
    <source>
        <strain evidence="3 4">HS21</strain>
    </source>
</reference>
<keyword evidence="2" id="KW-0732">Signal</keyword>
<evidence type="ECO:0000313" key="4">
    <source>
        <dbReference type="Proteomes" id="UP000289856"/>
    </source>
</evidence>
<feature type="signal peptide" evidence="2">
    <location>
        <begin position="1"/>
        <end position="20"/>
    </location>
</feature>
<sequence>MKKMSMLVLSAMLVVMIVLTGCGKKDASSSQSPGNSASESNSPAESTSPPKKNVTIKMFQFKVEIAEQLQLLVNEYEKETGVKIQIETVGGGADYGAALKAKFNSGDKPDIFNNGGFSDLNLWLENLEDLSDQPWVKDLVKGTDEPMTNDGKLYGMPIGVEGYGYIYNKDLFAKAGITELPKTLTQLEAAAKKLQDNGITPFENGYAEWWVLGNHFVNLPFALQADPNKFIEGLNNGSEKITGNAVFENWVKLFDLTIKYGNKNPLQTDYNTEVTDFSNGKAAMMQQGNWTQVQITKTNPDINIGFLPMPISDDAAASDKLFVGVPNNWVINKNSAVKQEAKDFLNWLVTSETGKSYITKQFKFIPALTTIEATEEDLGALASDIIKYNKEGKVLSWNWFKFPQGEASSKKFGDVMQGYVGNQKTKEQMLETFQSTWDSLKK</sequence>
<gene>
    <name evidence="3" type="ORF">KCTCHS21_52970</name>
</gene>